<dbReference type="PRINTS" id="PR00081">
    <property type="entry name" value="GDHRDH"/>
</dbReference>
<dbReference type="Proteomes" id="UP000305948">
    <property type="component" value="Unassembled WGS sequence"/>
</dbReference>
<dbReference type="EMBL" id="ML213509">
    <property type="protein sequence ID" value="TFK52243.1"/>
    <property type="molecule type" value="Genomic_DNA"/>
</dbReference>
<evidence type="ECO:0000313" key="6">
    <source>
        <dbReference type="Proteomes" id="UP000305948"/>
    </source>
</evidence>
<dbReference type="Pfam" id="PF13561">
    <property type="entry name" value="adh_short_C2"/>
    <property type="match status" value="1"/>
</dbReference>
<comment type="similarity">
    <text evidence="1">Belongs to the short-chain dehydrogenases/reductases (SDR) family.</text>
</comment>
<dbReference type="InterPro" id="IPR002347">
    <property type="entry name" value="SDR_fam"/>
</dbReference>
<keyword evidence="4" id="KW-0472">Membrane</keyword>
<dbReference type="OrthoDB" id="3819888at2759"/>
<name>A0A5C3N4P6_9AGAM</name>
<feature type="transmembrane region" description="Helical" evidence="4">
    <location>
        <begin position="140"/>
        <end position="159"/>
    </location>
</feature>
<dbReference type="CDD" id="cd05233">
    <property type="entry name" value="SDR_c"/>
    <property type="match status" value="1"/>
</dbReference>
<evidence type="ECO:0000256" key="3">
    <source>
        <dbReference type="ARBA" id="ARBA00023002"/>
    </source>
</evidence>
<keyword evidence="4" id="KW-0812">Transmembrane</keyword>
<dbReference type="GO" id="GO:0016491">
    <property type="term" value="F:oxidoreductase activity"/>
    <property type="evidence" value="ECO:0007669"/>
    <property type="project" value="UniProtKB-KW"/>
</dbReference>
<keyword evidence="3" id="KW-0560">Oxidoreductase</keyword>
<sequence length="301" mass="32224">MSSESFNLNDIYDLTGRIALVTGGGTGIGLMIAQGFATNGAKVYITGRRREVLDKVASEWKGAGSLVPLAMDVTDKESIMNARKEVEAKDGKLHILVNNSGQTGPRSGFMNDPNAPERKDADTFGLALFNNESMEGWKDLYAVNTFSIFFTTSAFLGLLDKGSKDRTRYTSCVINITSISGVTKLAQNHAHLQFCYNSSKAAASHMTKMMATEYALKGIDVRVNSIAPGVYASEMTFLEIEGEAQTNKVGQPLVSIPIKRSGTAQEMAGTAIYLASPAGCYTNGQEIIVDGGYLAVNPSTA</sequence>
<dbReference type="Gene3D" id="3.40.50.720">
    <property type="entry name" value="NAD(P)-binding Rossmann-like Domain"/>
    <property type="match status" value="1"/>
</dbReference>
<accession>A0A5C3N4P6</accession>
<protein>
    <submittedName>
        <fullName evidence="5">Short-chain dehydrogenase</fullName>
    </submittedName>
</protein>
<gene>
    <name evidence="5" type="ORF">OE88DRAFT_1657390</name>
</gene>
<organism evidence="5 6">
    <name type="scientific">Heliocybe sulcata</name>
    <dbReference type="NCBI Taxonomy" id="5364"/>
    <lineage>
        <taxon>Eukaryota</taxon>
        <taxon>Fungi</taxon>
        <taxon>Dikarya</taxon>
        <taxon>Basidiomycota</taxon>
        <taxon>Agaricomycotina</taxon>
        <taxon>Agaricomycetes</taxon>
        <taxon>Gloeophyllales</taxon>
        <taxon>Gloeophyllaceae</taxon>
        <taxon>Heliocybe</taxon>
    </lineage>
</organism>
<dbReference type="InterPro" id="IPR052178">
    <property type="entry name" value="Sec_Metab_Biosynth_SDR"/>
</dbReference>
<evidence type="ECO:0000256" key="2">
    <source>
        <dbReference type="ARBA" id="ARBA00022857"/>
    </source>
</evidence>
<dbReference type="AlphaFoldDB" id="A0A5C3N4P6"/>
<dbReference type="STRING" id="5364.A0A5C3N4P6"/>
<keyword evidence="4" id="KW-1133">Transmembrane helix</keyword>
<proteinExistence type="inferred from homology"/>
<dbReference type="PRINTS" id="PR00080">
    <property type="entry name" value="SDRFAMILY"/>
</dbReference>
<dbReference type="InterPro" id="IPR036291">
    <property type="entry name" value="NAD(P)-bd_dom_sf"/>
</dbReference>
<evidence type="ECO:0000256" key="4">
    <source>
        <dbReference type="SAM" id="Phobius"/>
    </source>
</evidence>
<evidence type="ECO:0000256" key="1">
    <source>
        <dbReference type="ARBA" id="ARBA00006484"/>
    </source>
</evidence>
<reference evidence="5 6" key="1">
    <citation type="journal article" date="2019" name="Nat. Ecol. Evol.">
        <title>Megaphylogeny resolves global patterns of mushroom evolution.</title>
        <authorList>
            <person name="Varga T."/>
            <person name="Krizsan K."/>
            <person name="Foldi C."/>
            <person name="Dima B."/>
            <person name="Sanchez-Garcia M."/>
            <person name="Sanchez-Ramirez S."/>
            <person name="Szollosi G.J."/>
            <person name="Szarkandi J.G."/>
            <person name="Papp V."/>
            <person name="Albert L."/>
            <person name="Andreopoulos W."/>
            <person name="Angelini C."/>
            <person name="Antonin V."/>
            <person name="Barry K.W."/>
            <person name="Bougher N.L."/>
            <person name="Buchanan P."/>
            <person name="Buyck B."/>
            <person name="Bense V."/>
            <person name="Catcheside P."/>
            <person name="Chovatia M."/>
            <person name="Cooper J."/>
            <person name="Damon W."/>
            <person name="Desjardin D."/>
            <person name="Finy P."/>
            <person name="Geml J."/>
            <person name="Haridas S."/>
            <person name="Hughes K."/>
            <person name="Justo A."/>
            <person name="Karasinski D."/>
            <person name="Kautmanova I."/>
            <person name="Kiss B."/>
            <person name="Kocsube S."/>
            <person name="Kotiranta H."/>
            <person name="LaButti K.M."/>
            <person name="Lechner B.E."/>
            <person name="Liimatainen K."/>
            <person name="Lipzen A."/>
            <person name="Lukacs Z."/>
            <person name="Mihaltcheva S."/>
            <person name="Morgado L.N."/>
            <person name="Niskanen T."/>
            <person name="Noordeloos M.E."/>
            <person name="Ohm R.A."/>
            <person name="Ortiz-Santana B."/>
            <person name="Ovrebo C."/>
            <person name="Racz N."/>
            <person name="Riley R."/>
            <person name="Savchenko A."/>
            <person name="Shiryaev A."/>
            <person name="Soop K."/>
            <person name="Spirin V."/>
            <person name="Szebenyi C."/>
            <person name="Tomsovsky M."/>
            <person name="Tulloss R.E."/>
            <person name="Uehling J."/>
            <person name="Grigoriev I.V."/>
            <person name="Vagvolgyi C."/>
            <person name="Papp T."/>
            <person name="Martin F.M."/>
            <person name="Miettinen O."/>
            <person name="Hibbett D.S."/>
            <person name="Nagy L.G."/>
        </authorList>
    </citation>
    <scope>NUCLEOTIDE SEQUENCE [LARGE SCALE GENOMIC DNA]</scope>
    <source>
        <strain evidence="5 6">OMC1185</strain>
    </source>
</reference>
<keyword evidence="6" id="KW-1185">Reference proteome</keyword>
<dbReference type="SUPFAM" id="SSF51735">
    <property type="entry name" value="NAD(P)-binding Rossmann-fold domains"/>
    <property type="match status" value="1"/>
</dbReference>
<dbReference type="PANTHER" id="PTHR43618">
    <property type="entry name" value="7-ALPHA-HYDROXYSTEROID DEHYDROGENASE"/>
    <property type="match status" value="1"/>
</dbReference>
<keyword evidence="2" id="KW-0521">NADP</keyword>
<dbReference type="PANTHER" id="PTHR43618:SF4">
    <property type="entry name" value="SHORT CHAIN DEHYDROGENASE_REDUCTASE FAMILY (AFU_ORTHOLOGUE AFUA_7G04540)"/>
    <property type="match status" value="1"/>
</dbReference>
<evidence type="ECO:0000313" key="5">
    <source>
        <dbReference type="EMBL" id="TFK52243.1"/>
    </source>
</evidence>